<protein>
    <submittedName>
        <fullName evidence="2">Uncharacterized protein</fullName>
    </submittedName>
</protein>
<name>A0A2G5CJB0_AQUCA</name>
<keyword evidence="3" id="KW-1185">Reference proteome</keyword>
<evidence type="ECO:0000313" key="3">
    <source>
        <dbReference type="Proteomes" id="UP000230069"/>
    </source>
</evidence>
<gene>
    <name evidence="2" type="ORF">AQUCO_05000056v1</name>
</gene>
<reference evidence="2 3" key="1">
    <citation type="submission" date="2017-09" db="EMBL/GenBank/DDBJ databases">
        <title>WGS assembly of Aquilegia coerulea Goldsmith.</title>
        <authorList>
            <person name="Hodges S."/>
            <person name="Kramer E."/>
            <person name="Nordborg M."/>
            <person name="Tomkins J."/>
            <person name="Borevitz J."/>
            <person name="Derieg N."/>
            <person name="Yan J."/>
            <person name="Mihaltcheva S."/>
            <person name="Hayes R.D."/>
            <person name="Rokhsar D."/>
        </authorList>
    </citation>
    <scope>NUCLEOTIDE SEQUENCE [LARGE SCALE GENOMIC DNA]</scope>
    <source>
        <strain evidence="3">cv. Goldsmith</strain>
    </source>
</reference>
<proteinExistence type="predicted"/>
<dbReference type="AlphaFoldDB" id="A0A2G5CJB0"/>
<organism evidence="2 3">
    <name type="scientific">Aquilegia coerulea</name>
    <name type="common">Rocky mountain columbine</name>
    <dbReference type="NCBI Taxonomy" id="218851"/>
    <lineage>
        <taxon>Eukaryota</taxon>
        <taxon>Viridiplantae</taxon>
        <taxon>Streptophyta</taxon>
        <taxon>Embryophyta</taxon>
        <taxon>Tracheophyta</taxon>
        <taxon>Spermatophyta</taxon>
        <taxon>Magnoliopsida</taxon>
        <taxon>Ranunculales</taxon>
        <taxon>Ranunculaceae</taxon>
        <taxon>Thalictroideae</taxon>
        <taxon>Aquilegia</taxon>
    </lineage>
</organism>
<dbReference type="InParanoid" id="A0A2G5CJB0"/>
<dbReference type="EMBL" id="KZ305067">
    <property type="protein sequence ID" value="PIA31391.1"/>
    <property type="molecule type" value="Genomic_DNA"/>
</dbReference>
<sequence>MENRIDVGLLVEDGSKVPYALTSDGPSDEEIIVSYALSPNESPGLVKFLKSVDTKVHSMIEADKKKAQVSKCRELSAIEKCGKILFAEPVCVKSSNPLFDFKSTNPIFESSSSSSPTLSQSMLNLSPKTDFQVNSESLQFGDKTRLTPSISSQLNHSLSNSKSLNLQCVIPISESGVSAPLPSKPRRLKELARKFVVQASHTVREKIESEFANRKRMRTEESSSQSTINNFKSEGRAMKRRKDMEKLLVEIDTEGSKGGGDPKGVTEKLEKELQSSDTDLQSLKEIKLVGTCVADSVQRKVDLMVNENDGGVFVGSGSNSTGGFAAAVPNQQPPLL</sequence>
<feature type="compositionally biased region" description="Polar residues" evidence="1">
    <location>
        <begin position="222"/>
        <end position="232"/>
    </location>
</feature>
<evidence type="ECO:0000256" key="1">
    <source>
        <dbReference type="SAM" id="MobiDB-lite"/>
    </source>
</evidence>
<dbReference type="Proteomes" id="UP000230069">
    <property type="component" value="Unassembled WGS sequence"/>
</dbReference>
<accession>A0A2G5CJB0</accession>
<evidence type="ECO:0000313" key="2">
    <source>
        <dbReference type="EMBL" id="PIA31391.1"/>
    </source>
</evidence>
<feature type="region of interest" description="Disordered" evidence="1">
    <location>
        <begin position="215"/>
        <end position="239"/>
    </location>
</feature>